<dbReference type="SUPFAM" id="SSF52540">
    <property type="entry name" value="P-loop containing nucleoside triphosphate hydrolases"/>
    <property type="match status" value="1"/>
</dbReference>
<organism evidence="14 15">
    <name type="scientific">Candidatus Glassbacteria bacterium RIFCSPLOWO2_12_FULL_58_11</name>
    <dbReference type="NCBI Taxonomy" id="1817867"/>
    <lineage>
        <taxon>Bacteria</taxon>
        <taxon>Candidatus Glassiibacteriota</taxon>
    </lineage>
</organism>
<evidence type="ECO:0000256" key="5">
    <source>
        <dbReference type="ARBA" id="ARBA00022694"/>
    </source>
</evidence>
<evidence type="ECO:0000256" key="13">
    <source>
        <dbReference type="RuleBase" id="RU003785"/>
    </source>
</evidence>
<comment type="caution">
    <text evidence="14">The sequence shown here is derived from an EMBL/GenBank/DDBJ whole genome shotgun (WGS) entry which is preliminary data.</text>
</comment>
<comment type="similarity">
    <text evidence="3 10 13">Belongs to the IPP transferase family.</text>
</comment>
<evidence type="ECO:0000313" key="15">
    <source>
        <dbReference type="Proteomes" id="UP000179129"/>
    </source>
</evidence>
<dbReference type="EMBL" id="MFIX01000057">
    <property type="protein sequence ID" value="OGG05382.1"/>
    <property type="molecule type" value="Genomic_DNA"/>
</dbReference>
<evidence type="ECO:0000256" key="10">
    <source>
        <dbReference type="HAMAP-Rule" id="MF_00185"/>
    </source>
</evidence>
<evidence type="ECO:0000256" key="12">
    <source>
        <dbReference type="RuleBase" id="RU003784"/>
    </source>
</evidence>
<evidence type="ECO:0000256" key="9">
    <source>
        <dbReference type="ARBA" id="ARBA00049563"/>
    </source>
</evidence>
<keyword evidence="4 10" id="KW-0808">Transferase</keyword>
<evidence type="ECO:0000256" key="8">
    <source>
        <dbReference type="ARBA" id="ARBA00022842"/>
    </source>
</evidence>
<dbReference type="GO" id="GO:0005524">
    <property type="term" value="F:ATP binding"/>
    <property type="evidence" value="ECO:0007669"/>
    <property type="project" value="UniProtKB-UniRule"/>
</dbReference>
<feature type="region of interest" description="Interaction with substrate tRNA" evidence="10">
    <location>
        <begin position="34"/>
        <end position="37"/>
    </location>
</feature>
<dbReference type="InterPro" id="IPR027417">
    <property type="entry name" value="P-loop_NTPase"/>
</dbReference>
<dbReference type="InterPro" id="IPR018022">
    <property type="entry name" value="IPT"/>
</dbReference>
<keyword evidence="8 10" id="KW-0460">Magnesium</keyword>
<reference evidence="14 15" key="1">
    <citation type="journal article" date="2016" name="Nat. Commun.">
        <title>Thousands of microbial genomes shed light on interconnected biogeochemical processes in an aquifer system.</title>
        <authorList>
            <person name="Anantharaman K."/>
            <person name="Brown C.T."/>
            <person name="Hug L.A."/>
            <person name="Sharon I."/>
            <person name="Castelle C.J."/>
            <person name="Probst A.J."/>
            <person name="Thomas B.C."/>
            <person name="Singh A."/>
            <person name="Wilkins M.J."/>
            <person name="Karaoz U."/>
            <person name="Brodie E.L."/>
            <person name="Williams K.H."/>
            <person name="Hubbard S.S."/>
            <person name="Banfield J.F."/>
        </authorList>
    </citation>
    <scope>NUCLEOTIDE SEQUENCE [LARGE SCALE GENOMIC DNA]</scope>
</reference>
<feature type="region of interest" description="Interaction with substrate tRNA" evidence="10">
    <location>
        <begin position="162"/>
        <end position="166"/>
    </location>
</feature>
<evidence type="ECO:0000256" key="7">
    <source>
        <dbReference type="ARBA" id="ARBA00022840"/>
    </source>
</evidence>
<feature type="site" description="Interaction with substrate tRNA" evidence="10">
    <location>
        <position position="126"/>
    </location>
</feature>
<accession>A0A1F5YZQ9</accession>
<dbReference type="NCBIfam" id="TIGR00174">
    <property type="entry name" value="miaA"/>
    <property type="match status" value="1"/>
</dbReference>
<comment type="catalytic activity">
    <reaction evidence="9 10 11">
        <text>adenosine(37) in tRNA + dimethylallyl diphosphate = N(6)-dimethylallyladenosine(37) in tRNA + diphosphate</text>
        <dbReference type="Rhea" id="RHEA:26482"/>
        <dbReference type="Rhea" id="RHEA-COMP:10162"/>
        <dbReference type="Rhea" id="RHEA-COMP:10375"/>
        <dbReference type="ChEBI" id="CHEBI:33019"/>
        <dbReference type="ChEBI" id="CHEBI:57623"/>
        <dbReference type="ChEBI" id="CHEBI:74411"/>
        <dbReference type="ChEBI" id="CHEBI:74415"/>
        <dbReference type="EC" id="2.5.1.75"/>
    </reaction>
</comment>
<keyword evidence="7 10" id="KW-0067">ATP-binding</keyword>
<evidence type="ECO:0000256" key="1">
    <source>
        <dbReference type="ARBA" id="ARBA00001946"/>
    </source>
</evidence>
<comment type="cofactor">
    <cofactor evidence="1 10">
        <name>Mg(2+)</name>
        <dbReference type="ChEBI" id="CHEBI:18420"/>
    </cofactor>
</comment>
<dbReference type="InterPro" id="IPR039657">
    <property type="entry name" value="Dimethylallyltransferase"/>
</dbReference>
<gene>
    <name evidence="10" type="primary">miaA</name>
    <name evidence="14" type="ORF">A3F83_15560</name>
</gene>
<dbReference type="PANTHER" id="PTHR11088:SF60">
    <property type="entry name" value="TRNA DIMETHYLALLYLTRANSFERASE"/>
    <property type="match status" value="1"/>
</dbReference>
<evidence type="ECO:0000256" key="11">
    <source>
        <dbReference type="RuleBase" id="RU003783"/>
    </source>
</evidence>
<keyword evidence="6 10" id="KW-0547">Nucleotide-binding</keyword>
<name>A0A1F5YZQ9_9BACT</name>
<evidence type="ECO:0000256" key="3">
    <source>
        <dbReference type="ARBA" id="ARBA00005842"/>
    </source>
</evidence>
<evidence type="ECO:0000256" key="2">
    <source>
        <dbReference type="ARBA" id="ARBA00003213"/>
    </source>
</evidence>
<dbReference type="AlphaFoldDB" id="A0A1F5YZQ9"/>
<protein>
    <recommendedName>
        <fullName evidence="10">tRNA dimethylallyltransferase</fullName>
        <ecNumber evidence="10">2.5.1.75</ecNumber>
    </recommendedName>
    <alternativeName>
        <fullName evidence="10">Dimethylallyl diphosphate:tRNA dimethylallyltransferase</fullName>
        <shortName evidence="10">DMAPP:tRNA dimethylallyltransferase</shortName>
        <shortName evidence="10">DMATase</shortName>
    </alternativeName>
    <alternativeName>
        <fullName evidence="10">Isopentenyl-diphosphate:tRNA isopentenyltransferase</fullName>
        <shortName evidence="10">IPP transferase</shortName>
        <shortName evidence="10">IPPT</shortName>
        <shortName evidence="10">IPTase</shortName>
    </alternativeName>
</protein>
<dbReference type="EC" id="2.5.1.75" evidence="10"/>
<dbReference type="HAMAP" id="MF_00185">
    <property type="entry name" value="IPP_trans"/>
    <property type="match status" value="1"/>
</dbReference>
<evidence type="ECO:0000256" key="6">
    <source>
        <dbReference type="ARBA" id="ARBA00022741"/>
    </source>
</evidence>
<sequence>MIPILIVAGPTASGKSRLALALAQRLQGEIVSADSRQVYARLDIGTAKPDREELERVRHHLIGIIEPEERYNAGRFSREAAAVIEKLALDGKTPLVCGGTGFYLQALVKPLFEEPAVPEEAKTRIRIQLSRRFESEGGETLHRELAAVDPDTAARLHPNDFQRVGRALELYYLTGRTLSGHFRLAKAAAAYRAFTVLLDPPDKSLKENIRLRARRMLEQGWAGEVEALLAAGVDPRAPGLQSLGYREIISQVRGEISREAAFEAIVGRTWQYARRQRTWFRNRPAELRLDPAEADPDRIVSLWRSQLEKFDGKGGRWPGALKN</sequence>
<keyword evidence="5 10" id="KW-0819">tRNA processing</keyword>
<dbReference type="GO" id="GO:0052381">
    <property type="term" value="F:tRNA dimethylallyltransferase activity"/>
    <property type="evidence" value="ECO:0007669"/>
    <property type="project" value="UniProtKB-UniRule"/>
</dbReference>
<comment type="caution">
    <text evidence="10">Lacks conserved residue(s) required for the propagation of feature annotation.</text>
</comment>
<dbReference type="Proteomes" id="UP000179129">
    <property type="component" value="Unassembled WGS sequence"/>
</dbReference>
<dbReference type="STRING" id="1817867.A3F83_15560"/>
<evidence type="ECO:0000256" key="4">
    <source>
        <dbReference type="ARBA" id="ARBA00022679"/>
    </source>
</evidence>
<dbReference type="Gene3D" id="3.40.50.300">
    <property type="entry name" value="P-loop containing nucleotide triphosphate hydrolases"/>
    <property type="match status" value="1"/>
</dbReference>
<comment type="function">
    <text evidence="2 10 12">Catalyzes the transfer of a dimethylallyl group onto the adenine at position 37 in tRNAs that read codons beginning with uridine, leading to the formation of N6-(dimethylallyl)adenosine (i(6)A).</text>
</comment>
<comment type="subunit">
    <text evidence="10">Monomer.</text>
</comment>
<dbReference type="Gene3D" id="1.10.20.140">
    <property type="match status" value="1"/>
</dbReference>
<feature type="binding site" evidence="10">
    <location>
        <begin position="11"/>
        <end position="16"/>
    </location>
    <ligand>
        <name>substrate</name>
    </ligand>
</feature>
<feature type="binding site" evidence="10">
    <location>
        <begin position="9"/>
        <end position="16"/>
    </location>
    <ligand>
        <name>ATP</name>
        <dbReference type="ChEBI" id="CHEBI:30616"/>
    </ligand>
</feature>
<evidence type="ECO:0000313" key="14">
    <source>
        <dbReference type="EMBL" id="OGG05382.1"/>
    </source>
</evidence>
<dbReference type="PANTHER" id="PTHR11088">
    <property type="entry name" value="TRNA DIMETHYLALLYLTRANSFERASE"/>
    <property type="match status" value="1"/>
</dbReference>
<dbReference type="GO" id="GO:0006400">
    <property type="term" value="P:tRNA modification"/>
    <property type="evidence" value="ECO:0007669"/>
    <property type="project" value="TreeGrafter"/>
</dbReference>
<dbReference type="Pfam" id="PF01715">
    <property type="entry name" value="IPPT"/>
    <property type="match status" value="1"/>
</dbReference>
<proteinExistence type="inferred from homology"/>
<feature type="site" description="Interaction with substrate tRNA" evidence="10">
    <location>
        <position position="100"/>
    </location>
</feature>